<name>A0AAW4N814_9BACT</name>
<dbReference type="InterPro" id="IPR005532">
    <property type="entry name" value="SUMF_dom"/>
</dbReference>
<comment type="caution">
    <text evidence="2">The sequence shown here is derived from an EMBL/GenBank/DDBJ whole genome shotgun (WGS) entry which is preliminary data.</text>
</comment>
<evidence type="ECO:0000313" key="2">
    <source>
        <dbReference type="EMBL" id="MBV3407052.1"/>
    </source>
</evidence>
<dbReference type="PANTHER" id="PTHR23150">
    <property type="entry name" value="SULFATASE MODIFYING FACTOR 1, 2"/>
    <property type="match status" value="1"/>
</dbReference>
<organism evidence="2 3">
    <name type="scientific">Segatella copri</name>
    <dbReference type="NCBI Taxonomy" id="165179"/>
    <lineage>
        <taxon>Bacteria</taxon>
        <taxon>Pseudomonadati</taxon>
        <taxon>Bacteroidota</taxon>
        <taxon>Bacteroidia</taxon>
        <taxon>Bacteroidales</taxon>
        <taxon>Prevotellaceae</taxon>
        <taxon>Segatella</taxon>
    </lineage>
</organism>
<dbReference type="Proteomes" id="UP001196316">
    <property type="component" value="Unassembled WGS sequence"/>
</dbReference>
<accession>A0AAW4N814</accession>
<dbReference type="Pfam" id="PF03781">
    <property type="entry name" value="FGE-sulfatase"/>
    <property type="match status" value="1"/>
</dbReference>
<evidence type="ECO:0000259" key="1">
    <source>
        <dbReference type="Pfam" id="PF03781"/>
    </source>
</evidence>
<sequence>MVVSDGYESEEGTVKLKSTAPSNLQIALSKATLPIMEDEIVATNKKQQTNELEVTTLRESVTSMANVSRTENIVKPSLKGNLVTIPVKEGIYIEMVKVEKGSMTMTYRSGLTKLLVGKLKASIAQDYYVGKYEVTQALWQAVMGNNPSKNKGDNLPVEKVTWNECQDFIKELNKLTGKNFRLPTALEWFYAARGGNRSHGYKYSGSNKLSEVAWYDSNSKNKTHPVGTKLPNELGLYDMSGNVWEWCQDLGKSTKKSSKSLHGASRILCGGSWSDNAKYCTSLYLDEKPEGFYSIYTGMRLAFSE</sequence>
<evidence type="ECO:0000313" key="3">
    <source>
        <dbReference type="Proteomes" id="UP001196316"/>
    </source>
</evidence>
<dbReference type="GO" id="GO:0120147">
    <property type="term" value="F:formylglycine-generating oxidase activity"/>
    <property type="evidence" value="ECO:0007669"/>
    <property type="project" value="TreeGrafter"/>
</dbReference>
<feature type="domain" description="Sulfatase-modifying factor enzyme-like" evidence="1">
    <location>
        <begin position="95"/>
        <end position="302"/>
    </location>
</feature>
<gene>
    <name evidence="2" type="ORF">KSW80_01275</name>
</gene>
<dbReference type="InterPro" id="IPR051043">
    <property type="entry name" value="Sulfatase_Mod_Factor_Kinase"/>
</dbReference>
<reference evidence="2" key="1">
    <citation type="submission" date="2021-06" db="EMBL/GenBank/DDBJ databases">
        <title>Collection of gut derived symbiotic bacterial strains cultured from healthy donors.</title>
        <authorList>
            <person name="Lin H."/>
            <person name="Littmann E."/>
            <person name="Pamer E.G."/>
        </authorList>
    </citation>
    <scope>NUCLEOTIDE SEQUENCE</scope>
    <source>
        <strain evidence="2">MSK.21.60</strain>
    </source>
</reference>
<proteinExistence type="predicted"/>
<dbReference type="EMBL" id="JAHOEP010000003">
    <property type="protein sequence ID" value="MBV3407052.1"/>
    <property type="molecule type" value="Genomic_DNA"/>
</dbReference>
<dbReference type="AlphaFoldDB" id="A0AAW4N814"/>
<protein>
    <submittedName>
        <fullName evidence="2">Formylglycine-generating enzyme family protein</fullName>
    </submittedName>
</protein>
<dbReference type="PANTHER" id="PTHR23150:SF19">
    <property type="entry name" value="FORMYLGLYCINE-GENERATING ENZYME"/>
    <property type="match status" value="1"/>
</dbReference>